<accession>A0A318JZE6</accession>
<sequence length="92" mass="10414">MRDRNELTKTQLAIMRAMDDGRAHDVDDLAADLGKSSRVVARTMTLLQQEGYVQFARSWRLAPVAHRQLASLDIESGTDAKVPQPTERLHER</sequence>
<evidence type="ECO:0000256" key="1">
    <source>
        <dbReference type="SAM" id="MobiDB-lite"/>
    </source>
</evidence>
<proteinExistence type="predicted"/>
<dbReference type="AlphaFoldDB" id="A0A318JZE6"/>
<evidence type="ECO:0000313" key="2">
    <source>
        <dbReference type="EMBL" id="PXX59841.1"/>
    </source>
</evidence>
<evidence type="ECO:0008006" key="4">
    <source>
        <dbReference type="Google" id="ProtNLM"/>
    </source>
</evidence>
<dbReference type="OrthoDB" id="9800506at2"/>
<dbReference type="RefSeq" id="WP_040741581.1">
    <property type="nucleotide sequence ID" value="NZ_QJKF01000011.1"/>
</dbReference>
<gene>
    <name evidence="2" type="ORF">DFR70_111228</name>
</gene>
<protein>
    <recommendedName>
        <fullName evidence="4">MarR family protein</fullName>
    </recommendedName>
</protein>
<keyword evidence="3" id="KW-1185">Reference proteome</keyword>
<dbReference type="EMBL" id="QJKF01000011">
    <property type="protein sequence ID" value="PXX59841.1"/>
    <property type="molecule type" value="Genomic_DNA"/>
</dbReference>
<organism evidence="2 3">
    <name type="scientific">Nocardia tenerifensis</name>
    <dbReference type="NCBI Taxonomy" id="228006"/>
    <lineage>
        <taxon>Bacteria</taxon>
        <taxon>Bacillati</taxon>
        <taxon>Actinomycetota</taxon>
        <taxon>Actinomycetes</taxon>
        <taxon>Mycobacteriales</taxon>
        <taxon>Nocardiaceae</taxon>
        <taxon>Nocardia</taxon>
    </lineage>
</organism>
<dbReference type="InterPro" id="IPR036390">
    <property type="entry name" value="WH_DNA-bd_sf"/>
</dbReference>
<feature type="region of interest" description="Disordered" evidence="1">
    <location>
        <begin position="72"/>
        <end position="92"/>
    </location>
</feature>
<evidence type="ECO:0000313" key="3">
    <source>
        <dbReference type="Proteomes" id="UP000247569"/>
    </source>
</evidence>
<dbReference type="Proteomes" id="UP000247569">
    <property type="component" value="Unassembled WGS sequence"/>
</dbReference>
<reference evidence="2 3" key="1">
    <citation type="submission" date="2018-05" db="EMBL/GenBank/DDBJ databases">
        <title>Genomic Encyclopedia of Type Strains, Phase IV (KMG-IV): sequencing the most valuable type-strain genomes for metagenomic binning, comparative biology and taxonomic classification.</title>
        <authorList>
            <person name="Goeker M."/>
        </authorList>
    </citation>
    <scope>NUCLEOTIDE SEQUENCE [LARGE SCALE GENOMIC DNA]</scope>
    <source>
        <strain evidence="2 3">DSM 44704</strain>
    </source>
</reference>
<dbReference type="SUPFAM" id="SSF46785">
    <property type="entry name" value="Winged helix' DNA-binding domain"/>
    <property type="match status" value="1"/>
</dbReference>
<name>A0A318JZE6_9NOCA</name>
<comment type="caution">
    <text evidence="2">The sequence shown here is derived from an EMBL/GenBank/DDBJ whole genome shotgun (WGS) entry which is preliminary data.</text>
</comment>